<dbReference type="EMBL" id="JBBWUH010000002">
    <property type="protein sequence ID" value="KAK8175506.1"/>
    <property type="molecule type" value="Genomic_DNA"/>
</dbReference>
<reference evidence="1 2" key="1">
    <citation type="journal article" date="2022" name="G3 (Bethesda)">
        <title>Enemy or ally: a genomic approach to elucidate the lifestyle of Phyllosticta citrichinaensis.</title>
        <authorList>
            <person name="Buijs V.A."/>
            <person name="Groenewald J.Z."/>
            <person name="Haridas S."/>
            <person name="LaButti K.M."/>
            <person name="Lipzen A."/>
            <person name="Martin F.M."/>
            <person name="Barry K."/>
            <person name="Grigoriev I.V."/>
            <person name="Crous P.W."/>
            <person name="Seidl M.F."/>
        </authorList>
    </citation>
    <scope>NUCLEOTIDE SEQUENCE [LARGE SCALE GENOMIC DNA]</scope>
    <source>
        <strain evidence="1 2">CBS 129764</strain>
    </source>
</reference>
<proteinExistence type="predicted"/>
<organism evidence="1 2">
    <name type="scientific">Phyllosticta citrichinensis</name>
    <dbReference type="NCBI Taxonomy" id="1130410"/>
    <lineage>
        <taxon>Eukaryota</taxon>
        <taxon>Fungi</taxon>
        <taxon>Dikarya</taxon>
        <taxon>Ascomycota</taxon>
        <taxon>Pezizomycotina</taxon>
        <taxon>Dothideomycetes</taxon>
        <taxon>Dothideomycetes incertae sedis</taxon>
        <taxon>Botryosphaeriales</taxon>
        <taxon>Phyllostictaceae</taxon>
        <taxon>Phyllosticta</taxon>
    </lineage>
</organism>
<gene>
    <name evidence="1" type="ORF">IWX90DRAFT_112247</name>
</gene>
<evidence type="ECO:0000313" key="2">
    <source>
        <dbReference type="Proteomes" id="UP001456524"/>
    </source>
</evidence>
<comment type="caution">
    <text evidence="1">The sequence shown here is derived from an EMBL/GenBank/DDBJ whole genome shotgun (WGS) entry which is preliminary data.</text>
</comment>
<evidence type="ECO:0000313" key="1">
    <source>
        <dbReference type="EMBL" id="KAK8175506.1"/>
    </source>
</evidence>
<name>A0ABR1Y2X5_9PEZI</name>
<accession>A0ABR1Y2X5</accession>
<protein>
    <submittedName>
        <fullName evidence="1">Uncharacterized protein</fullName>
    </submittedName>
</protein>
<keyword evidence="2" id="KW-1185">Reference proteome</keyword>
<dbReference type="Proteomes" id="UP001456524">
    <property type="component" value="Unassembled WGS sequence"/>
</dbReference>
<sequence length="224" mass="25446">MYENVVRVETSPRGLKLFQTLAKYEEVSLPATAFSMRNSLTDEESWRDFSPPQFPDNIHIRLPDELSIELEEFEKLCHVYQQYPNTLAEMRATLEDISCITKALNLTTNLQTVWLQGMRSPRNWWNYTPTTQSIVDATTRAATILLFGIFRSRAPIDFMNFDDVAIEDVKSAWLGRTGGDPFCLKGACRPSAFEIPRLMSPLPIPGLQNLTTFGAKIWDCGESA</sequence>